<reference evidence="1 2" key="1">
    <citation type="journal article" date="2022" name="Front. Microbiol.">
        <title>Male-killing mechanisms vary between Spiroplasma species.</title>
        <authorList>
            <person name="Arai H."/>
            <person name="Inoue M."/>
            <person name="Kageyama D."/>
        </authorList>
    </citation>
    <scope>NUCLEOTIDE SEQUENCE [LARGE SCALE GENOMIC DNA]</scope>
    <source>
        <strain evidence="2">sHm</strain>
    </source>
</reference>
<gene>
    <name evidence="1" type="ORF">SHM_20700</name>
</gene>
<protein>
    <submittedName>
        <fullName evidence="1">Uncharacterized protein</fullName>
    </submittedName>
</protein>
<dbReference type="Proteomes" id="UP001163387">
    <property type="component" value="Chromosome"/>
</dbReference>
<keyword evidence="2" id="KW-1185">Reference proteome</keyword>
<name>A0ABM8BX29_9MOLU</name>
<organism evidence="1 2">
    <name type="scientific">Spiroplasma ixodetis</name>
    <dbReference type="NCBI Taxonomy" id="2141"/>
    <lineage>
        <taxon>Bacteria</taxon>
        <taxon>Bacillati</taxon>
        <taxon>Mycoplasmatota</taxon>
        <taxon>Mollicutes</taxon>
        <taxon>Entomoplasmatales</taxon>
        <taxon>Spiroplasmataceae</taxon>
        <taxon>Spiroplasma</taxon>
    </lineage>
</organism>
<evidence type="ECO:0000313" key="1">
    <source>
        <dbReference type="EMBL" id="BDT04424.1"/>
    </source>
</evidence>
<proteinExistence type="predicted"/>
<accession>A0ABM8BX29</accession>
<dbReference type="EMBL" id="AP026933">
    <property type="protein sequence ID" value="BDT04424.1"/>
    <property type="molecule type" value="Genomic_DNA"/>
</dbReference>
<sequence>MNQHDWLNLVHTIHSENRYGKTLILDLQKIRANSIKFNFKNNVIHQLVLKANQTFKYFDIRFYLKKRFK</sequence>
<evidence type="ECO:0000313" key="2">
    <source>
        <dbReference type="Proteomes" id="UP001163387"/>
    </source>
</evidence>
<dbReference type="RefSeq" id="WP_281748204.1">
    <property type="nucleotide sequence ID" value="NZ_AP026933.1"/>
</dbReference>